<gene>
    <name evidence="2" type="ORF">FH972_025183</name>
</gene>
<dbReference type="Pfam" id="PF08193">
    <property type="entry name" value="INO80_Ies4"/>
    <property type="match status" value="1"/>
</dbReference>
<accession>A0A5N6L0I2</accession>
<dbReference type="AlphaFoldDB" id="A0A5N6L0I2"/>
<dbReference type="InterPro" id="IPR013175">
    <property type="entry name" value="INO80_su_Ies4"/>
</dbReference>
<evidence type="ECO:0000256" key="1">
    <source>
        <dbReference type="SAM" id="MobiDB-lite"/>
    </source>
</evidence>
<evidence type="ECO:0000313" key="2">
    <source>
        <dbReference type="EMBL" id="KAB8446201.1"/>
    </source>
</evidence>
<evidence type="ECO:0008006" key="4">
    <source>
        <dbReference type="Google" id="ProtNLM"/>
    </source>
</evidence>
<feature type="region of interest" description="Disordered" evidence="1">
    <location>
        <begin position="183"/>
        <end position="243"/>
    </location>
</feature>
<dbReference type="PANTHER" id="PTHR28061:SF1">
    <property type="entry name" value="INO80 COMPLEX SUBUNIT 4"/>
    <property type="match status" value="1"/>
</dbReference>
<dbReference type="EMBL" id="VIBQ01000038">
    <property type="protein sequence ID" value="KAB8446201.1"/>
    <property type="molecule type" value="Genomic_DNA"/>
</dbReference>
<evidence type="ECO:0000313" key="3">
    <source>
        <dbReference type="Proteomes" id="UP000327013"/>
    </source>
</evidence>
<feature type="region of interest" description="Disordered" evidence="1">
    <location>
        <begin position="22"/>
        <end position="122"/>
    </location>
</feature>
<comment type="caution">
    <text evidence="2">The sequence shown here is derived from an EMBL/GenBank/DDBJ whole genome shotgun (WGS) entry which is preliminary data.</text>
</comment>
<dbReference type="GO" id="GO:0006338">
    <property type="term" value="P:chromatin remodeling"/>
    <property type="evidence" value="ECO:0007669"/>
    <property type="project" value="InterPro"/>
</dbReference>
<dbReference type="PANTHER" id="PTHR28061">
    <property type="entry name" value="INO EIGHTY SUBUNIT 4"/>
    <property type="match status" value="1"/>
</dbReference>
<feature type="compositionally biased region" description="Low complexity" evidence="1">
    <location>
        <begin position="213"/>
        <end position="230"/>
    </location>
</feature>
<dbReference type="Proteomes" id="UP000327013">
    <property type="component" value="Unassembled WGS sequence"/>
</dbReference>
<feature type="compositionally biased region" description="Basic residues" evidence="1">
    <location>
        <begin position="77"/>
        <end position="92"/>
    </location>
</feature>
<feature type="compositionally biased region" description="Basic and acidic residues" evidence="1">
    <location>
        <begin position="189"/>
        <end position="199"/>
    </location>
</feature>
<feature type="compositionally biased region" description="Polar residues" evidence="1">
    <location>
        <begin position="53"/>
        <end position="62"/>
    </location>
</feature>
<dbReference type="GO" id="GO:0031011">
    <property type="term" value="C:Ino80 complex"/>
    <property type="evidence" value="ECO:0007669"/>
    <property type="project" value="InterPro"/>
</dbReference>
<feature type="compositionally biased region" description="Basic residues" evidence="1">
    <location>
        <begin position="104"/>
        <end position="114"/>
    </location>
</feature>
<name>A0A5N6L0I2_9ROSI</name>
<proteinExistence type="predicted"/>
<sequence length="243" mass="25023">MSAQSKLIVKLHVAPEALAKLKGATSSAHQRKASRAKAAPSAPELKTIDDSTADNASESNATPIPADSSMAAPANPLKRKGVPGPKPGHKRMPPAISVDGVPKPRGKPGPKKRKIDGEAGSSLAVPVLKLGPKANQGAINEKLRALDRSGKPCRKWSRKPFGIKSFTGVVWGVPSWHGLAKALDTSMSKSEEDSSDHRPNVASSAVGSEDKSNSGNDSAAPAAADFASSPMPEVQADTPVAAA</sequence>
<keyword evidence="3" id="KW-1185">Reference proteome</keyword>
<dbReference type="OrthoDB" id="4093188at2759"/>
<organism evidence="2 3">
    <name type="scientific">Carpinus fangiana</name>
    <dbReference type="NCBI Taxonomy" id="176857"/>
    <lineage>
        <taxon>Eukaryota</taxon>
        <taxon>Viridiplantae</taxon>
        <taxon>Streptophyta</taxon>
        <taxon>Embryophyta</taxon>
        <taxon>Tracheophyta</taxon>
        <taxon>Spermatophyta</taxon>
        <taxon>Magnoliopsida</taxon>
        <taxon>eudicotyledons</taxon>
        <taxon>Gunneridae</taxon>
        <taxon>Pentapetalae</taxon>
        <taxon>rosids</taxon>
        <taxon>fabids</taxon>
        <taxon>Fagales</taxon>
        <taxon>Betulaceae</taxon>
        <taxon>Carpinus</taxon>
    </lineage>
</organism>
<protein>
    <recommendedName>
        <fullName evidence="4">INO80 complex subunit 4</fullName>
    </recommendedName>
</protein>
<reference evidence="2 3" key="1">
    <citation type="submission" date="2019-06" db="EMBL/GenBank/DDBJ databases">
        <title>A chromosomal-level reference genome of Carpinus fangiana (Coryloideae, Betulaceae).</title>
        <authorList>
            <person name="Yang X."/>
            <person name="Wang Z."/>
            <person name="Zhang L."/>
            <person name="Hao G."/>
            <person name="Liu J."/>
            <person name="Yang Y."/>
        </authorList>
    </citation>
    <scope>NUCLEOTIDE SEQUENCE [LARGE SCALE GENOMIC DNA]</scope>
    <source>
        <strain evidence="2">Cfa_2016G</strain>
        <tissue evidence="2">Leaf</tissue>
    </source>
</reference>